<dbReference type="EMBL" id="VUOD01000005">
    <property type="protein sequence ID" value="KAA2284616.1"/>
    <property type="molecule type" value="Genomic_DNA"/>
</dbReference>
<sequence length="168" mass="18190">MARPAALHSCPPDALAALGPVLCLHDARDRHPLSGWRRAVQVHAHVSLDSEGPSEALCFRSADGECCWQLHRLPDSDFLAWERLLDCVPVEACQADTHPGPRWRAVRLSAWPRWRPCALRLHAVPGLPAEQALAAADVDLSRLGREAADRIARRLGGLIGFGGGLAPA</sequence>
<proteinExistence type="predicted"/>
<evidence type="ECO:0000313" key="1">
    <source>
        <dbReference type="EMBL" id="KAA2284616.1"/>
    </source>
</evidence>
<name>A0A5B2Z8Y6_9GAMM</name>
<gene>
    <name evidence="1" type="ORF">F0415_07895</name>
</gene>
<dbReference type="RefSeq" id="WP_149860675.1">
    <property type="nucleotide sequence ID" value="NZ_VUOD01000005.1"/>
</dbReference>
<evidence type="ECO:0000313" key="2">
    <source>
        <dbReference type="Proteomes" id="UP000322165"/>
    </source>
</evidence>
<dbReference type="Proteomes" id="UP000322165">
    <property type="component" value="Unassembled WGS sequence"/>
</dbReference>
<comment type="caution">
    <text evidence="1">The sequence shown here is derived from an EMBL/GenBank/DDBJ whole genome shotgun (WGS) entry which is preliminary data.</text>
</comment>
<keyword evidence="2" id="KW-1185">Reference proteome</keyword>
<organism evidence="1 2">
    <name type="scientific">Arenimonas fontis</name>
    <dbReference type="NCBI Taxonomy" id="2608255"/>
    <lineage>
        <taxon>Bacteria</taxon>
        <taxon>Pseudomonadati</taxon>
        <taxon>Pseudomonadota</taxon>
        <taxon>Gammaproteobacteria</taxon>
        <taxon>Lysobacterales</taxon>
        <taxon>Lysobacteraceae</taxon>
        <taxon>Arenimonas</taxon>
    </lineage>
</organism>
<reference evidence="1 2" key="1">
    <citation type="submission" date="2019-09" db="EMBL/GenBank/DDBJ databases">
        <title>Arenimonas chukotkensis sp. nov., a bacterium isolated from Chukotka hot spring, Arctic region, Russia.</title>
        <authorList>
            <person name="Zayulina K.S."/>
            <person name="Prokofeva M.I."/>
            <person name="Elcheninov A.G."/>
            <person name="Novikov A."/>
            <person name="Kochetkova T.V."/>
            <person name="Kublanov I.V."/>
        </authorList>
    </citation>
    <scope>NUCLEOTIDE SEQUENCE [LARGE SCALE GENOMIC DNA]</scope>
    <source>
        <strain evidence="1 2">3729k</strain>
    </source>
</reference>
<protein>
    <submittedName>
        <fullName evidence="1">Hemin transport protein</fullName>
    </submittedName>
</protein>
<dbReference type="SUPFAM" id="SSF144064">
    <property type="entry name" value="Heme iron utilization protein-like"/>
    <property type="match status" value="1"/>
</dbReference>
<dbReference type="AlphaFoldDB" id="A0A5B2Z8Y6"/>
<reference evidence="1 2" key="2">
    <citation type="submission" date="2019-09" db="EMBL/GenBank/DDBJ databases">
        <authorList>
            <person name="Mazur A."/>
        </authorList>
    </citation>
    <scope>NUCLEOTIDE SEQUENCE [LARGE SCALE GENOMIC DNA]</scope>
    <source>
        <strain evidence="1 2">3729k</strain>
    </source>
</reference>
<accession>A0A5B2Z8Y6</accession>